<evidence type="ECO:0000256" key="9">
    <source>
        <dbReference type="SAM" id="SignalP"/>
    </source>
</evidence>
<feature type="domain" description="MANSC" evidence="11">
    <location>
        <begin position="35"/>
        <end position="116"/>
    </location>
</feature>
<dbReference type="SMART" id="SM00765">
    <property type="entry name" value="MANEC"/>
    <property type="match status" value="1"/>
</dbReference>
<dbReference type="PROSITE" id="PS00280">
    <property type="entry name" value="BPTI_KUNITZ_1"/>
    <property type="match status" value="2"/>
</dbReference>
<dbReference type="InterPro" id="IPR036880">
    <property type="entry name" value="Kunitz_BPTI_sf"/>
</dbReference>
<evidence type="ECO:0000256" key="2">
    <source>
        <dbReference type="ARBA" id="ARBA00022692"/>
    </source>
</evidence>
<dbReference type="Gene3D" id="4.10.410.10">
    <property type="entry name" value="Pancreatic trypsin inhibitor Kunitz domain"/>
    <property type="match status" value="2"/>
</dbReference>
<dbReference type="SUPFAM" id="SSF57362">
    <property type="entry name" value="BPTI-like"/>
    <property type="match status" value="2"/>
</dbReference>
<dbReference type="PRINTS" id="PR00759">
    <property type="entry name" value="BASICPTASE"/>
</dbReference>
<dbReference type="InterPro" id="IPR013783">
    <property type="entry name" value="Ig-like_fold"/>
</dbReference>
<dbReference type="GeneTree" id="ENSGT00940000164935"/>
<dbReference type="GO" id="GO:0005886">
    <property type="term" value="C:plasma membrane"/>
    <property type="evidence" value="ECO:0007669"/>
    <property type="project" value="TreeGrafter"/>
</dbReference>
<feature type="domain" description="BPTI/Kunitz inhibitor" evidence="10">
    <location>
        <begin position="334"/>
        <end position="384"/>
    </location>
</feature>
<keyword evidence="2 8" id="KW-0812">Transmembrane</keyword>
<dbReference type="Pfam" id="PF00014">
    <property type="entry name" value="Kunitz_BPTI"/>
    <property type="match status" value="2"/>
</dbReference>
<evidence type="ECO:0000259" key="11">
    <source>
        <dbReference type="PROSITE" id="PS50986"/>
    </source>
</evidence>
<keyword evidence="4 8" id="KW-1133">Transmembrane helix</keyword>
<dbReference type="GO" id="GO:0060429">
    <property type="term" value="P:epithelium development"/>
    <property type="evidence" value="ECO:0007669"/>
    <property type="project" value="TreeGrafter"/>
</dbReference>
<reference evidence="12" key="4">
    <citation type="submission" date="2025-09" db="UniProtKB">
        <authorList>
            <consortium name="Ensembl"/>
        </authorList>
    </citation>
    <scope>IDENTIFICATION</scope>
</reference>
<keyword evidence="3 9" id="KW-0732">Signal</keyword>
<dbReference type="CDD" id="cd22624">
    <property type="entry name" value="Kunitz_HAI1_2-like"/>
    <property type="match status" value="1"/>
</dbReference>
<proteinExistence type="predicted"/>
<evidence type="ECO:0000313" key="12">
    <source>
        <dbReference type="Ensembl" id="ENSAMXP00000036825.1"/>
    </source>
</evidence>
<dbReference type="GO" id="GO:0004867">
    <property type="term" value="F:serine-type endopeptidase inhibitor activity"/>
    <property type="evidence" value="ECO:0007669"/>
    <property type="project" value="InterPro"/>
</dbReference>
<keyword evidence="13" id="KW-1185">Reference proteome</keyword>
<dbReference type="InterPro" id="IPR035986">
    <property type="entry name" value="PKD_dom_sf"/>
</dbReference>
<evidence type="ECO:0000256" key="3">
    <source>
        <dbReference type="ARBA" id="ARBA00022729"/>
    </source>
</evidence>
<keyword evidence="6" id="KW-1015">Disulfide bond</keyword>
<dbReference type="CDD" id="cd22623">
    <property type="entry name" value="Kunitz_HAI1_1-like"/>
    <property type="match status" value="1"/>
</dbReference>
<organism evidence="12 13">
    <name type="scientific">Astyanax mexicanus</name>
    <name type="common">Blind cave fish</name>
    <name type="synonym">Astyanax fasciatus mexicanus</name>
    <dbReference type="NCBI Taxonomy" id="7994"/>
    <lineage>
        <taxon>Eukaryota</taxon>
        <taxon>Metazoa</taxon>
        <taxon>Chordata</taxon>
        <taxon>Craniata</taxon>
        <taxon>Vertebrata</taxon>
        <taxon>Euteleostomi</taxon>
        <taxon>Actinopterygii</taxon>
        <taxon>Neopterygii</taxon>
        <taxon>Teleostei</taxon>
        <taxon>Ostariophysi</taxon>
        <taxon>Characiformes</taxon>
        <taxon>Characoidei</taxon>
        <taxon>Acestrorhamphidae</taxon>
        <taxon>Acestrorhamphinae</taxon>
        <taxon>Astyanax</taxon>
    </lineage>
</organism>
<comment type="subcellular location">
    <subcellularLocation>
        <location evidence="1">Membrane</location>
    </subcellularLocation>
</comment>
<dbReference type="GeneID" id="103024868"/>
<protein>
    <submittedName>
        <fullName evidence="12">Serine peptidase inhibitor, Kunitz type 1 b</fullName>
    </submittedName>
</protein>
<dbReference type="KEGG" id="amex:103024868"/>
<dbReference type="SUPFAM" id="SSF49299">
    <property type="entry name" value="PKD domain"/>
    <property type="match status" value="1"/>
</dbReference>
<dbReference type="InterPro" id="IPR011106">
    <property type="entry name" value="MANSC_N"/>
</dbReference>
<feature type="signal peptide" evidence="9">
    <location>
        <begin position="1"/>
        <end position="25"/>
    </location>
</feature>
<dbReference type="GO" id="GO:0008544">
    <property type="term" value="P:epidermis development"/>
    <property type="evidence" value="ECO:0007669"/>
    <property type="project" value="TreeGrafter"/>
</dbReference>
<dbReference type="InterPro" id="IPR013980">
    <property type="entry name" value="MANSC_dom"/>
</dbReference>
<dbReference type="Gene3D" id="2.60.40.10">
    <property type="entry name" value="Immunoglobulins"/>
    <property type="match status" value="1"/>
</dbReference>
<feature type="domain" description="BPTI/Kunitz inhibitor" evidence="10">
    <location>
        <begin position="235"/>
        <end position="285"/>
    </location>
</feature>
<dbReference type="InterPro" id="IPR020901">
    <property type="entry name" value="Prtase_inh_Kunz-CS"/>
</dbReference>
<evidence type="ECO:0000256" key="1">
    <source>
        <dbReference type="ARBA" id="ARBA00004370"/>
    </source>
</evidence>
<dbReference type="InParanoid" id="A0A3B1J4Q7"/>
<name>A0A3B1J4Q7_ASTMX</name>
<dbReference type="STRING" id="7994.ENSAMXP00000036825"/>
<sequence length="470" mass="51813">MAVLGGGARLLLLVVLLVRVGVSRQDSCTELFTEGRADFAVNAEDSVQDGATYLSNPAALTVEDCVSACCRNARCNLALVERAEEQDSITNCFLFDCVYRNKYVCRFVKTTGFSNYIRTTVYDHHLGGPPGAGEEDRQPIANAGPDEVVRPGQKVTLNGIESWDDKKIVSYEWKQTKGNHSVLIEKATYSDQRVLSNLYPGFYEFQLKVTDSAGQSDSTSVTVLVLTAEQAEQHCLTPKKVGPCRGAFPRWHYNAASNKCEEFTFGGCLENGNNYLSSDDCVDACNGTIVMPGARKVMPITEDCDGSDEENCQRLNRTLSRLLQIPVNEGKARCVDPPVTGPCRASFTRWYYDPLQQDCHRFTYGGCTGNKNNFEGQDKCMDACRDVTEKDVFARGQFERSEQEDHHSGSVGTAVVLVVVILALLALLGFFLLKKRKSRAQHQPVPTANPAINLADDTENLVYKPTTTSS</sequence>
<feature type="chain" id="PRO_5017228876" evidence="9">
    <location>
        <begin position="26"/>
        <end position="470"/>
    </location>
</feature>
<dbReference type="CTD" id="797346"/>
<reference evidence="13" key="2">
    <citation type="journal article" date="2014" name="Nat. Commun.">
        <title>The cavefish genome reveals candidate genes for eye loss.</title>
        <authorList>
            <person name="McGaugh S.E."/>
            <person name="Gross J.B."/>
            <person name="Aken B."/>
            <person name="Blin M."/>
            <person name="Borowsky R."/>
            <person name="Chalopin D."/>
            <person name="Hinaux H."/>
            <person name="Jeffery W.R."/>
            <person name="Keene A."/>
            <person name="Ma L."/>
            <person name="Minx P."/>
            <person name="Murphy D."/>
            <person name="O'Quin K.E."/>
            <person name="Retaux S."/>
            <person name="Rohner N."/>
            <person name="Searle S.M."/>
            <person name="Stahl B.A."/>
            <person name="Tabin C."/>
            <person name="Volff J.N."/>
            <person name="Yoshizawa M."/>
            <person name="Warren W.C."/>
        </authorList>
    </citation>
    <scope>NUCLEOTIDE SEQUENCE [LARGE SCALE GENOMIC DNA]</scope>
    <source>
        <strain evidence="13">female</strain>
    </source>
</reference>
<dbReference type="Bgee" id="ENSAMXG00000030170">
    <property type="expression patterns" value="Expressed in head kidney and 12 other cell types or tissues"/>
</dbReference>
<keyword evidence="7" id="KW-0325">Glycoprotein</keyword>
<evidence type="ECO:0000256" key="6">
    <source>
        <dbReference type="ARBA" id="ARBA00023157"/>
    </source>
</evidence>
<evidence type="ECO:0000256" key="4">
    <source>
        <dbReference type="ARBA" id="ARBA00022989"/>
    </source>
</evidence>
<evidence type="ECO:0000313" key="13">
    <source>
        <dbReference type="Proteomes" id="UP000018467"/>
    </source>
</evidence>
<feature type="transmembrane region" description="Helical" evidence="8">
    <location>
        <begin position="411"/>
        <end position="433"/>
    </location>
</feature>
<dbReference type="Pfam" id="PF22352">
    <property type="entry name" value="K319L-like_PKD"/>
    <property type="match status" value="1"/>
</dbReference>
<keyword evidence="5 8" id="KW-0472">Membrane</keyword>
<evidence type="ECO:0000259" key="10">
    <source>
        <dbReference type="PROSITE" id="PS50279"/>
    </source>
</evidence>
<accession>A0A3B1J4Q7</accession>
<dbReference type="Proteomes" id="UP000018467">
    <property type="component" value="Unassembled WGS sequence"/>
</dbReference>
<dbReference type="PROSITE" id="PS50279">
    <property type="entry name" value="BPTI_KUNITZ_2"/>
    <property type="match status" value="2"/>
</dbReference>
<reference evidence="13" key="1">
    <citation type="submission" date="2013-03" db="EMBL/GenBank/DDBJ databases">
        <authorList>
            <person name="Jeffery W."/>
            <person name="Warren W."/>
            <person name="Wilson R.K."/>
        </authorList>
    </citation>
    <scope>NUCLEOTIDE SEQUENCE</scope>
    <source>
        <strain evidence="13">female</strain>
    </source>
</reference>
<dbReference type="PANTHER" id="PTHR46750">
    <property type="entry name" value="KUNITZ-TYPE PROTEASE INHIBITOR 1"/>
    <property type="match status" value="1"/>
</dbReference>
<dbReference type="GO" id="GO:0030198">
    <property type="term" value="P:extracellular matrix organization"/>
    <property type="evidence" value="ECO:0007669"/>
    <property type="project" value="TreeGrafter"/>
</dbReference>
<dbReference type="InterPro" id="IPR002223">
    <property type="entry name" value="Kunitz_BPTI"/>
</dbReference>
<dbReference type="InterPro" id="IPR003961">
    <property type="entry name" value="FN3_dom"/>
</dbReference>
<dbReference type="FunFam" id="4.10.410.10:FF:000006">
    <property type="entry name" value="Serine peptidase inhibitor, Kunitz type 1"/>
    <property type="match status" value="2"/>
</dbReference>
<dbReference type="PROSITE" id="PS50986">
    <property type="entry name" value="MANSC"/>
    <property type="match status" value="1"/>
</dbReference>
<reference evidence="12" key="3">
    <citation type="submission" date="2025-08" db="UniProtKB">
        <authorList>
            <consortium name="Ensembl"/>
        </authorList>
    </citation>
    <scope>IDENTIFICATION</scope>
</reference>
<dbReference type="CDD" id="cd00063">
    <property type="entry name" value="FN3"/>
    <property type="match status" value="1"/>
</dbReference>
<evidence type="ECO:0000256" key="8">
    <source>
        <dbReference type="SAM" id="Phobius"/>
    </source>
</evidence>
<dbReference type="Pfam" id="PF07502">
    <property type="entry name" value="MANEC"/>
    <property type="match status" value="1"/>
</dbReference>
<dbReference type="AlphaFoldDB" id="A0A3B1J4Q7"/>
<dbReference type="FunFam" id="2.60.40.10:FF:000061">
    <property type="entry name" value="Dyslexia-associated protein KIAA0319 homolog"/>
    <property type="match status" value="1"/>
</dbReference>
<evidence type="ECO:0000256" key="5">
    <source>
        <dbReference type="ARBA" id="ARBA00023136"/>
    </source>
</evidence>
<evidence type="ECO:0000256" key="7">
    <source>
        <dbReference type="ARBA" id="ARBA00023180"/>
    </source>
</evidence>
<dbReference type="SMART" id="SM00131">
    <property type="entry name" value="KU"/>
    <property type="match status" value="2"/>
</dbReference>
<dbReference type="Ensembl" id="ENSAMXT00000035826.1">
    <property type="protein sequence ID" value="ENSAMXP00000036825.1"/>
    <property type="gene ID" value="ENSAMXG00000030170.1"/>
</dbReference>
<dbReference type="RefSeq" id="XP_049341133.1">
    <property type="nucleotide sequence ID" value="XM_049485176.1"/>
</dbReference>
<dbReference type="PANTHER" id="PTHR46750:SF1">
    <property type="entry name" value="KUNITZ-TYPE PROTEASE INHIBITOR 1"/>
    <property type="match status" value="1"/>
</dbReference>